<feature type="region of interest" description="Disordered" evidence="1">
    <location>
        <begin position="701"/>
        <end position="813"/>
    </location>
</feature>
<sequence>MRLVLVAALVAGLVHLPDGAETPPARRALGVNATATAAPTTAGPTPAPTTALPTTAAPTTAGPTAAPTTALPSYAPTTARPTRRPTWSQAPTTALPTYQPTTPQPTTQQPSPAPTTATPTTAQPTTSKPSYEPSPKPSPAPSPQPTTPHPTTPEPSLAPSYTKAPTLSMEPTLGPTPTPIIVACAGDSITQGGHEEDLVDGTAGHSYPELLQDLLGPGYRVLNFGRSGTSVGPEKPWRTEGHFESMIDVKYDFAILTFGANDAKTDRCEACWGADWDSHADEWAKNYVDLISDLRDYNPTAKFFLGINTPYLGGSSKWGTEALTVVNDILPVSSAAVASVIGARGTVDFRSGFVLEDGTFDATLYDDKIHPNNAGYAKMAAAAYTALLNPNMLDVPAPSRAPTYAPTYTPSPGPTVTMVPTTSKPSSAPTTAKPSPAPSMTFAPTVAPSVSARPSLSPSAEPSSSPTTARPSASTPEPTVQPSTATPTTAQPTTSKPSSSFAPTVSLSTPRPTLSVTAGVVTMTQTVSGIAVEDALVHQSIFASTMATMAGVAPERVTVTISTDTRRRLTDTLTIRYAVATPTLSAAEALARDMAALAPADFDAALRQEAANAGAADAFAAVSTTSLSAPEAAPAAPESEPSQKGGNDAVDGASAAVLGPVIAGAFLVAVLGLGLVLRRRRRKLSKDVAEAIDVDVDKDVEEPPRIVFHEPPPPPPPPPPLPPQTPGAGSPAGLVELDGLAPPPPPPPPPEDLPQSPKVTPSFWARTMTTVRNLRSGSQDDDDAAPSPVKQVETVTPAPGASPPARDASTNSVGAGERLRLAIAGWRGPPPPSPSDRASFDEELRQFDDDFKEEAVADLFEAHLADTPVATRPPVDVVDVSPVGEEEDRDVPAQLE</sequence>
<feature type="compositionally biased region" description="Polar residues" evidence="1">
    <location>
        <begin position="767"/>
        <end position="777"/>
    </location>
</feature>
<evidence type="ECO:0000313" key="5">
    <source>
        <dbReference type="EMBL" id="CAH0374529.1"/>
    </source>
</evidence>
<evidence type="ECO:0000256" key="1">
    <source>
        <dbReference type="SAM" id="MobiDB-lite"/>
    </source>
</evidence>
<dbReference type="Pfam" id="PF13472">
    <property type="entry name" value="Lipase_GDSL_2"/>
    <property type="match status" value="1"/>
</dbReference>
<reference evidence="5" key="1">
    <citation type="submission" date="2021-11" db="EMBL/GenBank/DDBJ databases">
        <authorList>
            <consortium name="Genoscope - CEA"/>
            <person name="William W."/>
        </authorList>
    </citation>
    <scope>NUCLEOTIDE SEQUENCE</scope>
</reference>
<evidence type="ECO:0000256" key="2">
    <source>
        <dbReference type="SAM" id="Phobius"/>
    </source>
</evidence>
<dbReference type="Proteomes" id="UP000789595">
    <property type="component" value="Unassembled WGS sequence"/>
</dbReference>
<accession>A0A8J2X024</accession>
<evidence type="ECO:0000259" key="4">
    <source>
        <dbReference type="Pfam" id="PF13472"/>
    </source>
</evidence>
<feature type="transmembrane region" description="Helical" evidence="2">
    <location>
        <begin position="657"/>
        <end position="677"/>
    </location>
</feature>
<proteinExistence type="predicted"/>
<dbReference type="EMBL" id="CAKKNE010000004">
    <property type="protein sequence ID" value="CAH0374529.1"/>
    <property type="molecule type" value="Genomic_DNA"/>
</dbReference>
<keyword evidence="6" id="KW-1185">Reference proteome</keyword>
<keyword evidence="2" id="KW-1133">Transmembrane helix</keyword>
<dbReference type="InterPro" id="IPR013830">
    <property type="entry name" value="SGNH_hydro"/>
</dbReference>
<feature type="region of interest" description="Disordered" evidence="1">
    <location>
        <begin position="36"/>
        <end position="180"/>
    </location>
</feature>
<dbReference type="CDD" id="cd00229">
    <property type="entry name" value="SGNH_hydrolase"/>
    <property type="match status" value="1"/>
</dbReference>
<evidence type="ECO:0000313" key="6">
    <source>
        <dbReference type="Proteomes" id="UP000789595"/>
    </source>
</evidence>
<dbReference type="InterPro" id="IPR036514">
    <property type="entry name" value="SGNH_hydro_sf"/>
</dbReference>
<dbReference type="PANTHER" id="PTHR30383:SF5">
    <property type="entry name" value="SGNH HYDROLASE-TYPE ESTERASE DOMAIN-CONTAINING PROTEIN"/>
    <property type="match status" value="1"/>
</dbReference>
<feature type="compositionally biased region" description="Pro residues" evidence="1">
    <location>
        <begin position="132"/>
        <end position="153"/>
    </location>
</feature>
<dbReference type="InterPro" id="IPR051532">
    <property type="entry name" value="Ester_Hydrolysis_Enzymes"/>
</dbReference>
<feature type="compositionally biased region" description="Polar residues" evidence="1">
    <location>
        <begin position="501"/>
        <end position="512"/>
    </location>
</feature>
<keyword evidence="2" id="KW-0472">Membrane</keyword>
<feature type="signal peptide" evidence="3">
    <location>
        <begin position="1"/>
        <end position="19"/>
    </location>
</feature>
<dbReference type="Gene3D" id="3.40.50.1110">
    <property type="entry name" value="SGNH hydrolase"/>
    <property type="match status" value="1"/>
</dbReference>
<dbReference type="GO" id="GO:0004622">
    <property type="term" value="F:phosphatidylcholine lysophospholipase activity"/>
    <property type="evidence" value="ECO:0007669"/>
    <property type="project" value="TreeGrafter"/>
</dbReference>
<dbReference type="AlphaFoldDB" id="A0A8J2X024"/>
<organism evidence="5 6">
    <name type="scientific">Pelagomonas calceolata</name>
    <dbReference type="NCBI Taxonomy" id="35677"/>
    <lineage>
        <taxon>Eukaryota</taxon>
        <taxon>Sar</taxon>
        <taxon>Stramenopiles</taxon>
        <taxon>Ochrophyta</taxon>
        <taxon>Pelagophyceae</taxon>
        <taxon>Pelagomonadales</taxon>
        <taxon>Pelagomonadaceae</taxon>
        <taxon>Pelagomonas</taxon>
    </lineage>
</organism>
<dbReference type="PANTHER" id="PTHR30383">
    <property type="entry name" value="THIOESTERASE 1/PROTEASE 1/LYSOPHOSPHOLIPASE L1"/>
    <property type="match status" value="1"/>
</dbReference>
<feature type="compositionally biased region" description="Low complexity" evidence="1">
    <location>
        <begin position="36"/>
        <end position="131"/>
    </location>
</feature>
<keyword evidence="2" id="KW-0812">Transmembrane</keyword>
<gene>
    <name evidence="5" type="ORF">PECAL_4P18170</name>
</gene>
<feature type="compositionally biased region" description="Low complexity" evidence="1">
    <location>
        <begin position="420"/>
        <end position="434"/>
    </location>
</feature>
<evidence type="ECO:0000256" key="3">
    <source>
        <dbReference type="SAM" id="SignalP"/>
    </source>
</evidence>
<comment type="caution">
    <text evidence="5">The sequence shown here is derived from an EMBL/GenBank/DDBJ whole genome shotgun (WGS) entry which is preliminary data.</text>
</comment>
<feature type="compositionally biased region" description="Low complexity" evidence="1">
    <location>
        <begin position="451"/>
        <end position="500"/>
    </location>
</feature>
<feature type="compositionally biased region" description="Pro residues" evidence="1">
    <location>
        <begin position="710"/>
        <end position="725"/>
    </location>
</feature>
<feature type="region of interest" description="Disordered" evidence="1">
    <location>
        <begin position="404"/>
        <end position="512"/>
    </location>
</feature>
<feature type="region of interest" description="Disordered" evidence="1">
    <location>
        <begin position="867"/>
        <end position="896"/>
    </location>
</feature>
<feature type="compositionally biased region" description="Low complexity" evidence="1">
    <location>
        <begin position="873"/>
        <end position="883"/>
    </location>
</feature>
<protein>
    <recommendedName>
        <fullName evidence="4">SGNH hydrolase-type esterase domain-containing protein</fullName>
    </recommendedName>
</protein>
<feature type="region of interest" description="Disordered" evidence="1">
    <location>
        <begin position="823"/>
        <end position="842"/>
    </location>
</feature>
<name>A0A8J2X024_9STRA</name>
<feature type="domain" description="SGNH hydrolase-type esterase" evidence="4">
    <location>
        <begin position="184"/>
        <end position="377"/>
    </location>
</feature>
<keyword evidence="3" id="KW-0732">Signal</keyword>
<feature type="compositionally biased region" description="Pro residues" evidence="1">
    <location>
        <begin position="741"/>
        <end position="752"/>
    </location>
</feature>
<feature type="chain" id="PRO_5035202935" description="SGNH hydrolase-type esterase domain-containing protein" evidence="3">
    <location>
        <begin position="20"/>
        <end position="896"/>
    </location>
</feature>
<dbReference type="SUPFAM" id="SSF52266">
    <property type="entry name" value="SGNH hydrolase"/>
    <property type="match status" value="1"/>
</dbReference>